<dbReference type="Pfam" id="PF22638">
    <property type="entry name" value="FlgK_D1"/>
    <property type="match status" value="1"/>
</dbReference>
<dbReference type="InterPro" id="IPR002371">
    <property type="entry name" value="FlgK"/>
</dbReference>
<evidence type="ECO:0000313" key="10">
    <source>
        <dbReference type="EMBL" id="ROR31553.1"/>
    </source>
</evidence>
<keyword evidence="5" id="KW-0964">Secreted</keyword>
<evidence type="ECO:0000256" key="1">
    <source>
        <dbReference type="ARBA" id="ARBA00004365"/>
    </source>
</evidence>
<feature type="domain" description="Flagellar hook-associated protein FlgK helical" evidence="9">
    <location>
        <begin position="98"/>
        <end position="303"/>
    </location>
</feature>
<evidence type="ECO:0000256" key="2">
    <source>
        <dbReference type="ARBA" id="ARBA00004613"/>
    </source>
</evidence>
<dbReference type="NCBIfam" id="TIGR02492">
    <property type="entry name" value="flgK_ends"/>
    <property type="match status" value="1"/>
</dbReference>
<comment type="caution">
    <text evidence="10">The sequence shown here is derived from an EMBL/GenBank/DDBJ whole genome shotgun (WGS) entry which is preliminary data.</text>
</comment>
<evidence type="ECO:0000256" key="6">
    <source>
        <dbReference type="ARBA" id="ARBA00023143"/>
    </source>
</evidence>
<dbReference type="EMBL" id="RJVG01000001">
    <property type="protein sequence ID" value="ROR31553.1"/>
    <property type="molecule type" value="Genomic_DNA"/>
</dbReference>
<dbReference type="OrthoDB" id="9802553at2"/>
<dbReference type="PRINTS" id="PR01005">
    <property type="entry name" value="FLGHOOKAP1"/>
</dbReference>
<dbReference type="SUPFAM" id="SSF64518">
    <property type="entry name" value="Phase 1 flagellin"/>
    <property type="match status" value="1"/>
</dbReference>
<dbReference type="GO" id="GO:0009424">
    <property type="term" value="C:bacterial-type flagellum hook"/>
    <property type="evidence" value="ECO:0007669"/>
    <property type="project" value="InterPro"/>
</dbReference>
<gene>
    <name evidence="10" type="ORF">EDD66_101170</name>
</gene>
<evidence type="ECO:0000256" key="5">
    <source>
        <dbReference type="ARBA" id="ARBA00022525"/>
    </source>
</evidence>
<dbReference type="GO" id="GO:0005198">
    <property type="term" value="F:structural molecule activity"/>
    <property type="evidence" value="ECO:0007669"/>
    <property type="project" value="InterPro"/>
</dbReference>
<accession>A0A3N1XY58</accession>
<organism evidence="10 11">
    <name type="scientific">Mobilisporobacter senegalensis</name>
    <dbReference type="NCBI Taxonomy" id="1329262"/>
    <lineage>
        <taxon>Bacteria</taxon>
        <taxon>Bacillati</taxon>
        <taxon>Bacillota</taxon>
        <taxon>Clostridia</taxon>
        <taxon>Lachnospirales</taxon>
        <taxon>Lachnospiraceae</taxon>
        <taxon>Mobilisporobacter</taxon>
    </lineage>
</organism>
<feature type="domain" description="Flagellar basal-body/hook protein C-terminal" evidence="8">
    <location>
        <begin position="575"/>
        <end position="618"/>
    </location>
</feature>
<dbReference type="Pfam" id="PF06429">
    <property type="entry name" value="Flg_bbr_C"/>
    <property type="match status" value="1"/>
</dbReference>
<dbReference type="AlphaFoldDB" id="A0A3N1XY58"/>
<dbReference type="InterPro" id="IPR001444">
    <property type="entry name" value="Flag_bb_rod_N"/>
</dbReference>
<comment type="subcellular location">
    <subcellularLocation>
        <location evidence="1">Bacterial flagellum</location>
    </subcellularLocation>
    <subcellularLocation>
        <location evidence="2">Secreted</location>
    </subcellularLocation>
</comment>
<keyword evidence="6" id="KW-0975">Bacterial flagellum</keyword>
<sequence>MGSTFFGLNIGVTGLYTYQAQLNTTGHNIANAGTDGYSRQRAIQKAGQALSVHGTHGMVGTGVNIIDIVQDRDLYYDIKYRNNNAIGGEYSAKYHYTTEIENFFNELTLDGFHKTFNSFFDSLQELSKNVSSLDTRTQANNYALSMAEYFNQLNTNIASIQEEANFEIKNQVDKINSLADQIATVTKQINMIEVSGKHANDLRDQRNLLLDELSQIASISVTETQVGEAFGVNSFVVKLDNHTLVDTDYYNTLQVVPREQKMNMNDIEGLYDIQWTTGQDFNALSQTLGGTLKALIEVRDGNNNENLRGTGVTGSTVVDGDGDFANIAGSKKLIMNNAFVNDINKLNIPGTGVITVGNREYEYVGFTARKDASGNLVYEFDLKDELTKDAVGESVRVGESINYKGIPYYMSKLNEFVRTFAAEFNKVHNTGEDLYGNKGLDYFNGTNIVTGENFILEENPSVFSSYGESYTVVDADGNTLSYRGNYYQITAANFTVTKEVAEDPSRFAASSDVSQGVEGNKVVLDLIALKSKTGMFKQGQPAAFIQTLFDEIGVDTRKAKSFSESQQNILASIANQRLSVSGVDEDEEAMNLVKFQNAYNLSAKVISVMDEVLDKLINEMGV</sequence>
<evidence type="ECO:0000259" key="7">
    <source>
        <dbReference type="Pfam" id="PF00460"/>
    </source>
</evidence>
<keyword evidence="10" id="KW-0966">Cell projection</keyword>
<evidence type="ECO:0000259" key="9">
    <source>
        <dbReference type="Pfam" id="PF22638"/>
    </source>
</evidence>
<dbReference type="PANTHER" id="PTHR30033:SF1">
    <property type="entry name" value="FLAGELLAR HOOK-ASSOCIATED PROTEIN 1"/>
    <property type="match status" value="1"/>
</dbReference>
<keyword evidence="10" id="KW-0282">Flagellum</keyword>
<feature type="domain" description="Flagellar basal body rod protein N-terminal" evidence="7">
    <location>
        <begin position="8"/>
        <end position="37"/>
    </location>
</feature>
<dbReference type="Pfam" id="PF00460">
    <property type="entry name" value="Flg_bb_rod"/>
    <property type="match status" value="1"/>
</dbReference>
<name>A0A3N1XY58_9FIRM</name>
<comment type="similarity">
    <text evidence="3">Belongs to the flagella basal body rod proteins family.</text>
</comment>
<dbReference type="GO" id="GO:0005576">
    <property type="term" value="C:extracellular region"/>
    <property type="evidence" value="ECO:0007669"/>
    <property type="project" value="UniProtKB-SubCell"/>
</dbReference>
<dbReference type="Proteomes" id="UP000273083">
    <property type="component" value="Unassembled WGS sequence"/>
</dbReference>
<evidence type="ECO:0000256" key="4">
    <source>
        <dbReference type="ARBA" id="ARBA00016244"/>
    </source>
</evidence>
<dbReference type="GO" id="GO:0044780">
    <property type="term" value="P:bacterial-type flagellum assembly"/>
    <property type="evidence" value="ECO:0007669"/>
    <property type="project" value="InterPro"/>
</dbReference>
<dbReference type="RefSeq" id="WP_123607650.1">
    <property type="nucleotide sequence ID" value="NZ_RJVG01000001.1"/>
</dbReference>
<dbReference type="InterPro" id="IPR010930">
    <property type="entry name" value="Flg_bb/hook_C_dom"/>
</dbReference>
<keyword evidence="11" id="KW-1185">Reference proteome</keyword>
<evidence type="ECO:0000256" key="3">
    <source>
        <dbReference type="ARBA" id="ARBA00009677"/>
    </source>
</evidence>
<proteinExistence type="inferred from homology"/>
<evidence type="ECO:0000259" key="8">
    <source>
        <dbReference type="Pfam" id="PF06429"/>
    </source>
</evidence>
<protein>
    <recommendedName>
        <fullName evidence="4">Flagellar hook-associated protein 1</fullName>
    </recommendedName>
</protein>
<dbReference type="PANTHER" id="PTHR30033">
    <property type="entry name" value="FLAGELLAR HOOK-ASSOCIATED PROTEIN 1"/>
    <property type="match status" value="1"/>
</dbReference>
<keyword evidence="10" id="KW-0969">Cilium</keyword>
<reference evidence="10 11" key="1">
    <citation type="submission" date="2018-11" db="EMBL/GenBank/DDBJ databases">
        <title>Genomic Encyclopedia of Type Strains, Phase IV (KMG-IV): sequencing the most valuable type-strain genomes for metagenomic binning, comparative biology and taxonomic classification.</title>
        <authorList>
            <person name="Goeker M."/>
        </authorList>
    </citation>
    <scope>NUCLEOTIDE SEQUENCE [LARGE SCALE GENOMIC DNA]</scope>
    <source>
        <strain evidence="10 11">DSM 26537</strain>
    </source>
</reference>
<evidence type="ECO:0000313" key="11">
    <source>
        <dbReference type="Proteomes" id="UP000273083"/>
    </source>
</evidence>
<dbReference type="InterPro" id="IPR053927">
    <property type="entry name" value="FlgK_helical"/>
</dbReference>